<reference evidence="2" key="1">
    <citation type="submission" date="2019-02" db="EMBL/GenBank/DDBJ databases">
        <title>Isolation and identification of novel species under the genus Muribaculum.</title>
        <authorList>
            <person name="Miyake S."/>
            <person name="Ding Y."/>
            <person name="Low A."/>
            <person name="Soh M."/>
            <person name="Seedorf H."/>
        </authorList>
    </citation>
    <scope>NUCLEOTIDE SEQUENCE [LARGE SCALE GENOMIC DNA]</scope>
    <source>
        <strain evidence="2">H5</strain>
    </source>
</reference>
<keyword evidence="2" id="KW-1185">Reference proteome</keyword>
<protein>
    <submittedName>
        <fullName evidence="1">Uncharacterized protein</fullName>
    </submittedName>
</protein>
<organism evidence="1 2">
    <name type="scientific">Duncaniella dubosii</name>
    <dbReference type="NCBI Taxonomy" id="2518971"/>
    <lineage>
        <taxon>Bacteria</taxon>
        <taxon>Pseudomonadati</taxon>
        <taxon>Bacteroidota</taxon>
        <taxon>Bacteroidia</taxon>
        <taxon>Bacteroidales</taxon>
        <taxon>Muribaculaceae</taxon>
        <taxon>Duncaniella</taxon>
    </lineage>
</organism>
<evidence type="ECO:0000313" key="1">
    <source>
        <dbReference type="EMBL" id="QCD41628.1"/>
    </source>
</evidence>
<dbReference type="AlphaFoldDB" id="A0A4V1D335"/>
<proteinExistence type="predicted"/>
<gene>
    <name evidence="1" type="ORF">E7747_04610</name>
</gene>
<dbReference type="KEGG" id="ddb:E7747_04610"/>
<dbReference type="RefSeq" id="WP_136414399.1">
    <property type="nucleotide sequence ID" value="NZ_CAXHQF010000007.1"/>
</dbReference>
<dbReference type="EMBL" id="CP039396">
    <property type="protein sequence ID" value="QCD41628.1"/>
    <property type="molecule type" value="Genomic_DNA"/>
</dbReference>
<evidence type="ECO:0000313" key="2">
    <source>
        <dbReference type="Proteomes" id="UP000297149"/>
    </source>
</evidence>
<sequence>MHLRLTPSRMLDLWMLHSGYSPSFTDAAFRRNDGIDTSAIHLSEMKQWYRRLLLEAPASCLVADDLSKSIILTPASDGSVVIDLPQSVVRIVSVRLDSWLTSARIVTSPTHPAAMRQLHPYTRATPSRPVAIFHDNRLHLYPAAASGESVRTLLCVSYDEDEYRLDDSAFATIHPRQL</sequence>
<dbReference type="Proteomes" id="UP000297149">
    <property type="component" value="Chromosome"/>
</dbReference>
<accession>A0A4V1D335</accession>
<name>A0A4V1D335_9BACT</name>